<dbReference type="OrthoDB" id="232381at2"/>
<reference evidence="3 4" key="1">
    <citation type="submission" date="2017-01" db="EMBL/GenBank/DDBJ databases">
        <title>First insights into the biology of 'candidatus Vampirococcus archaeovorus'.</title>
        <authorList>
            <person name="Kizina J."/>
            <person name="Jordan S."/>
            <person name="Stueber K."/>
            <person name="Reinhardt R."/>
            <person name="Harder J."/>
        </authorList>
    </citation>
    <scope>NUCLEOTIDE SEQUENCE [LARGE SCALE GENOMIC DNA]</scope>
    <source>
        <strain evidence="3 4">LiM</strain>
    </source>
</reference>
<dbReference type="Pfam" id="PF13439">
    <property type="entry name" value="Glyco_transf_4"/>
    <property type="match status" value="1"/>
</dbReference>
<dbReference type="PANTHER" id="PTHR46401">
    <property type="entry name" value="GLYCOSYLTRANSFERASE WBBK-RELATED"/>
    <property type="match status" value="1"/>
</dbReference>
<dbReference type="Proteomes" id="UP000287243">
    <property type="component" value="Chromosome"/>
</dbReference>
<dbReference type="InterPro" id="IPR028098">
    <property type="entry name" value="Glyco_trans_4-like_N"/>
</dbReference>
<keyword evidence="4" id="KW-1185">Reference proteome</keyword>
<sequence>MKIAVLGIRGFPDIRGKIESYCENLYPRLAGKGCQAVVFTRQPYVIEPRKEYRGVSLVSLDCPRDQYAEAFVHTLKGVLAARKLKPDLLHFHSIGPSLCLPLARLFGMKTVMTHHGQDYQSMKCGKFARMFLKMGESLGCRFANEVIAVSGAIAADILKHYGRTATVIPYGVAVPQVFPGETTLAHFAVMKRRYILCAGRFVPENGFHHAIEAFARFQSANASSFYQEWKLVIAGWADHETPYSQTLIKKARENKNVVLAGYLSGARLWELYAHAGLFLLPSYYEGLPLALLEAMSYGLSCLVSDIPANKEFGLSEDRFFKPWDVGTLVEKIKEFVDRPMPQEARDAQARQVMERYRWDKIVEETFRVYEKILKT</sequence>
<feature type="domain" description="Glycosyl transferase family 1" evidence="1">
    <location>
        <begin position="190"/>
        <end position="350"/>
    </location>
</feature>
<dbReference type="SUPFAM" id="SSF53756">
    <property type="entry name" value="UDP-Glycosyltransferase/glycogen phosphorylase"/>
    <property type="match status" value="1"/>
</dbReference>
<dbReference type="Gene3D" id="3.40.50.2000">
    <property type="entry name" value="Glycogen Phosphorylase B"/>
    <property type="match status" value="2"/>
</dbReference>
<dbReference type="KEGG" id="vai:BU251_01875"/>
<dbReference type="GO" id="GO:0016757">
    <property type="term" value="F:glycosyltransferase activity"/>
    <property type="evidence" value="ECO:0007669"/>
    <property type="project" value="InterPro"/>
</dbReference>
<proteinExistence type="predicted"/>
<name>A0A410P350_VELA1</name>
<protein>
    <submittedName>
        <fullName evidence="3">Alpha-D-GlcNAc alpha-1,2-L-rhamnosyltransferase</fullName>
    </submittedName>
</protein>
<feature type="domain" description="Glycosyltransferase subfamily 4-like N-terminal" evidence="2">
    <location>
        <begin position="18"/>
        <end position="172"/>
    </location>
</feature>
<dbReference type="InterPro" id="IPR001296">
    <property type="entry name" value="Glyco_trans_1"/>
</dbReference>
<dbReference type="PANTHER" id="PTHR46401:SF8">
    <property type="entry name" value="BLL6006 PROTEIN"/>
    <property type="match status" value="1"/>
</dbReference>
<evidence type="ECO:0000313" key="3">
    <source>
        <dbReference type="EMBL" id="QAT16563.1"/>
    </source>
</evidence>
<dbReference type="AlphaFoldDB" id="A0A410P350"/>
<evidence type="ECO:0000259" key="1">
    <source>
        <dbReference type="Pfam" id="PF00534"/>
    </source>
</evidence>
<evidence type="ECO:0000313" key="4">
    <source>
        <dbReference type="Proteomes" id="UP000287243"/>
    </source>
</evidence>
<keyword evidence="3" id="KW-0808">Transferase</keyword>
<organism evidence="3 4">
    <name type="scientific">Velamenicoccus archaeovorus</name>
    <dbReference type="NCBI Taxonomy" id="1930593"/>
    <lineage>
        <taxon>Bacteria</taxon>
        <taxon>Pseudomonadati</taxon>
        <taxon>Candidatus Omnitrophota</taxon>
        <taxon>Candidatus Velamenicoccus</taxon>
    </lineage>
</organism>
<dbReference type="Pfam" id="PF00534">
    <property type="entry name" value="Glycos_transf_1"/>
    <property type="match status" value="1"/>
</dbReference>
<evidence type="ECO:0000259" key="2">
    <source>
        <dbReference type="Pfam" id="PF13439"/>
    </source>
</evidence>
<dbReference type="EMBL" id="CP019384">
    <property type="protein sequence ID" value="QAT16563.1"/>
    <property type="molecule type" value="Genomic_DNA"/>
</dbReference>
<gene>
    <name evidence="3" type="ORF">BU251_01875</name>
</gene>
<dbReference type="CDD" id="cd03801">
    <property type="entry name" value="GT4_PimA-like"/>
    <property type="match status" value="1"/>
</dbReference>
<dbReference type="RefSeq" id="WP_128699202.1">
    <property type="nucleotide sequence ID" value="NZ_CP019384.1"/>
</dbReference>
<accession>A0A410P350</accession>